<keyword evidence="2" id="KW-1185">Reference proteome</keyword>
<gene>
    <name evidence="1" type="ORF">OJ962_08810</name>
</gene>
<evidence type="ECO:0000313" key="1">
    <source>
        <dbReference type="EMBL" id="MDA0137594.1"/>
    </source>
</evidence>
<accession>A0ABT4RGE5</accession>
<dbReference type="SUPFAM" id="SSF53597">
    <property type="entry name" value="Dihydrofolate reductase-like"/>
    <property type="match status" value="1"/>
</dbReference>
<proteinExistence type="predicted"/>
<dbReference type="Gene3D" id="3.40.430.10">
    <property type="entry name" value="Dihydrofolate Reductase, subunit A"/>
    <property type="match status" value="1"/>
</dbReference>
<protein>
    <submittedName>
        <fullName evidence="1">Dihydrofolate reductase family protein</fullName>
    </submittedName>
</protein>
<evidence type="ECO:0000313" key="2">
    <source>
        <dbReference type="Proteomes" id="UP001147700"/>
    </source>
</evidence>
<organism evidence="1 2">
    <name type="scientific">Solirubrobacter deserti</name>
    <dbReference type="NCBI Taxonomy" id="2282478"/>
    <lineage>
        <taxon>Bacteria</taxon>
        <taxon>Bacillati</taxon>
        <taxon>Actinomycetota</taxon>
        <taxon>Thermoleophilia</taxon>
        <taxon>Solirubrobacterales</taxon>
        <taxon>Solirubrobacteraceae</taxon>
        <taxon>Solirubrobacter</taxon>
    </lineage>
</organism>
<dbReference type="InterPro" id="IPR024072">
    <property type="entry name" value="DHFR-like_dom_sf"/>
</dbReference>
<dbReference type="RefSeq" id="WP_202957288.1">
    <property type="nucleotide sequence ID" value="NZ_JAPCID010000010.1"/>
</dbReference>
<sequence length="171" mass="19259">MIFYGFNLSADGYVMDAEGNFDWSAPDEELHEYWNQAQRETVLNVYGRKLWETMSYWRAPPPDSAPVERAFAEAWQATPTIVVSRTLRRVDGAELVRDVSEVPDRDGPVQVGGPTLAAAMFDRIDEFRAILYPTAVGGGTPFFPAGVRLRLKLVETRPFESGAVLLRYQRA</sequence>
<comment type="caution">
    <text evidence="1">The sequence shown here is derived from an EMBL/GenBank/DDBJ whole genome shotgun (WGS) entry which is preliminary data.</text>
</comment>
<reference evidence="1" key="1">
    <citation type="submission" date="2022-10" db="EMBL/GenBank/DDBJ databases">
        <title>The WGS of Solirubrobacter sp. CPCC 204708.</title>
        <authorList>
            <person name="Jiang Z."/>
        </authorList>
    </citation>
    <scope>NUCLEOTIDE SEQUENCE</scope>
    <source>
        <strain evidence="1">CPCC 204708</strain>
    </source>
</reference>
<dbReference type="Proteomes" id="UP001147700">
    <property type="component" value="Unassembled WGS sequence"/>
</dbReference>
<name>A0ABT4RGE5_9ACTN</name>
<dbReference type="EMBL" id="JAPCID010000010">
    <property type="protein sequence ID" value="MDA0137594.1"/>
    <property type="molecule type" value="Genomic_DNA"/>
</dbReference>